<feature type="active site" description="Phosphohistidine intermediate" evidence="8">
    <location>
        <position position="454"/>
    </location>
</feature>
<evidence type="ECO:0000256" key="7">
    <source>
        <dbReference type="ARBA" id="ARBA00022842"/>
    </source>
</evidence>
<keyword evidence="18" id="KW-1185">Reference proteome</keyword>
<evidence type="ECO:0000259" key="12">
    <source>
        <dbReference type="Pfam" id="PF13089"/>
    </source>
</evidence>
<feature type="binding site" evidence="8">
    <location>
        <position position="70"/>
    </location>
    <ligand>
        <name>ATP</name>
        <dbReference type="ChEBI" id="CHEBI:30616"/>
    </ligand>
</feature>
<dbReference type="InterPro" id="IPR003414">
    <property type="entry name" value="PP_kinase"/>
</dbReference>
<dbReference type="AlphaFoldDB" id="A0A6P1C7H8"/>
<dbReference type="NCBIfam" id="NF003918">
    <property type="entry name" value="PRK05443.1-2"/>
    <property type="match status" value="1"/>
</dbReference>
<dbReference type="RefSeq" id="WP_015339402.1">
    <property type="nucleotide sequence ID" value="NZ_JAADZA010000006.1"/>
</dbReference>
<dbReference type="SUPFAM" id="SSF56024">
    <property type="entry name" value="Phospholipase D/nuclease"/>
    <property type="match status" value="2"/>
</dbReference>
<dbReference type="GO" id="GO:0008976">
    <property type="term" value="F:polyphosphate kinase activity"/>
    <property type="evidence" value="ECO:0007669"/>
    <property type="project" value="UniProtKB-UniRule"/>
</dbReference>
<dbReference type="SUPFAM" id="SSF143724">
    <property type="entry name" value="PHP14-like"/>
    <property type="match status" value="1"/>
</dbReference>
<feature type="binding site" evidence="8">
    <location>
        <position position="424"/>
    </location>
    <ligand>
        <name>Mg(2+)</name>
        <dbReference type="ChEBI" id="CHEBI:18420"/>
    </ligand>
</feature>
<dbReference type="GO" id="GO:0006799">
    <property type="term" value="P:polyphosphate biosynthetic process"/>
    <property type="evidence" value="ECO:0007669"/>
    <property type="project" value="UniProtKB-UniRule"/>
</dbReference>
<dbReference type="Pfam" id="PF02503">
    <property type="entry name" value="PP_kinase"/>
    <property type="match status" value="1"/>
</dbReference>
<dbReference type="InterPro" id="IPR041108">
    <property type="entry name" value="PP_kinase_C_1"/>
</dbReference>
<comment type="cofactor">
    <cofactor evidence="8">
        <name>Mg(2+)</name>
        <dbReference type="ChEBI" id="CHEBI:18420"/>
    </cofactor>
</comment>
<evidence type="ECO:0000313" key="16">
    <source>
        <dbReference type="EMBL" id="NEV10894.1"/>
    </source>
</evidence>
<feature type="binding site" evidence="8">
    <location>
        <position position="611"/>
    </location>
    <ligand>
        <name>ATP</name>
        <dbReference type="ChEBI" id="CHEBI:30616"/>
    </ligand>
</feature>
<dbReference type="NCBIfam" id="NF003921">
    <property type="entry name" value="PRK05443.2-2"/>
    <property type="match status" value="1"/>
</dbReference>
<protein>
    <recommendedName>
        <fullName evidence="8 9">Polyphosphate kinase</fullName>
        <ecNumber evidence="8 9">2.7.4.1</ecNumber>
    </recommendedName>
    <alternativeName>
        <fullName evidence="8">ATP-polyphosphate phosphotransferase</fullName>
    </alternativeName>
    <alternativeName>
        <fullName evidence="8">Polyphosphoric acid kinase</fullName>
    </alternativeName>
</protein>
<feature type="binding site" evidence="8">
    <location>
        <position position="487"/>
    </location>
    <ligand>
        <name>ATP</name>
        <dbReference type="ChEBI" id="CHEBI:30616"/>
    </ligand>
</feature>
<dbReference type="PIRSF" id="PIRSF015589">
    <property type="entry name" value="PP_kinase"/>
    <property type="match status" value="1"/>
</dbReference>
<comment type="function">
    <text evidence="8 9">Catalyzes the reversible transfer of the terminal phosphate of ATP to form a long-chain polyphosphate (polyP).</text>
</comment>
<feature type="binding site" evidence="8">
    <location>
        <position position="394"/>
    </location>
    <ligand>
        <name>Mg(2+)</name>
        <dbReference type="ChEBI" id="CHEBI:18420"/>
    </ligand>
</feature>
<dbReference type="InterPro" id="IPR025198">
    <property type="entry name" value="PPK_N_dom"/>
</dbReference>
<dbReference type="Proteomes" id="UP000471190">
    <property type="component" value="Unassembled WGS sequence"/>
</dbReference>
<dbReference type="EMBL" id="JACHBF010000005">
    <property type="protein sequence ID" value="MBB6491674.1"/>
    <property type="molecule type" value="Genomic_DNA"/>
</dbReference>
<evidence type="ECO:0000313" key="17">
    <source>
        <dbReference type="Proteomes" id="UP000471190"/>
    </source>
</evidence>
<dbReference type="InterPro" id="IPR036832">
    <property type="entry name" value="PPK_N_dom_sf"/>
</dbReference>
<dbReference type="NCBIfam" id="NF003919">
    <property type="entry name" value="PRK05443.1-4"/>
    <property type="match status" value="1"/>
</dbReference>
<dbReference type="FunFam" id="3.30.870.10:FF:000001">
    <property type="entry name" value="Polyphosphate kinase"/>
    <property type="match status" value="1"/>
</dbReference>
<keyword evidence="5 8" id="KW-0418">Kinase</keyword>
<evidence type="ECO:0000259" key="14">
    <source>
        <dbReference type="Pfam" id="PF17941"/>
    </source>
</evidence>
<dbReference type="PANTHER" id="PTHR30218">
    <property type="entry name" value="POLYPHOSPHATE KINASE"/>
    <property type="match status" value="1"/>
</dbReference>
<dbReference type="CDD" id="cd09168">
    <property type="entry name" value="PLDc_PaPPK1_C2_like"/>
    <property type="match status" value="1"/>
</dbReference>
<evidence type="ECO:0000256" key="10">
    <source>
        <dbReference type="SAM" id="MobiDB-lite"/>
    </source>
</evidence>
<comment type="catalytic activity">
    <reaction evidence="8 9">
        <text>[phosphate](n) + ATP = [phosphate](n+1) + ADP</text>
        <dbReference type="Rhea" id="RHEA:19573"/>
        <dbReference type="Rhea" id="RHEA-COMP:9859"/>
        <dbReference type="Rhea" id="RHEA-COMP:14280"/>
        <dbReference type="ChEBI" id="CHEBI:16838"/>
        <dbReference type="ChEBI" id="CHEBI:30616"/>
        <dbReference type="ChEBI" id="CHEBI:456216"/>
        <dbReference type="EC" id="2.7.4.1"/>
    </reaction>
</comment>
<dbReference type="GO" id="GO:0046872">
    <property type="term" value="F:metal ion binding"/>
    <property type="evidence" value="ECO:0007669"/>
    <property type="project" value="UniProtKB-KW"/>
</dbReference>
<dbReference type="EMBL" id="JAADZA010000006">
    <property type="protein sequence ID" value="NEV10894.1"/>
    <property type="molecule type" value="Genomic_DNA"/>
</dbReference>
<proteinExistence type="inferred from homology"/>
<dbReference type="NCBIfam" id="NF003917">
    <property type="entry name" value="PRK05443.1-1"/>
    <property type="match status" value="1"/>
</dbReference>
<evidence type="ECO:0000313" key="15">
    <source>
        <dbReference type="EMBL" id="MBB6491674.1"/>
    </source>
</evidence>
<dbReference type="InterPro" id="IPR036830">
    <property type="entry name" value="PP_kinase_middle_dom_sf"/>
</dbReference>
<keyword evidence="7 8" id="KW-0460">Magnesium</keyword>
<keyword evidence="1 8" id="KW-0597">Phosphoprotein</keyword>
<dbReference type="Gene3D" id="3.30.870.10">
    <property type="entry name" value="Endonuclease Chain A"/>
    <property type="match status" value="2"/>
</dbReference>
<keyword evidence="6 8" id="KW-0067">ATP-binding</keyword>
<evidence type="ECO:0000259" key="13">
    <source>
        <dbReference type="Pfam" id="PF13090"/>
    </source>
</evidence>
<dbReference type="InterPro" id="IPR024953">
    <property type="entry name" value="PP_kinase_middle"/>
</dbReference>
<gene>
    <name evidence="8" type="primary">ppk</name>
    <name evidence="15" type="ORF">GGD45_002076</name>
    <name evidence="16" type="ORF">GXW80_07780</name>
</gene>
<dbReference type="Pfam" id="PF17941">
    <property type="entry name" value="PP_kinase_C_1"/>
    <property type="match status" value="1"/>
</dbReference>
<feature type="domain" description="Polyphosphate kinase C-terminal" evidence="14">
    <location>
        <begin position="351"/>
        <end position="515"/>
    </location>
</feature>
<keyword evidence="4 8" id="KW-0547">Nucleotide-binding</keyword>
<dbReference type="GO" id="GO:0009358">
    <property type="term" value="C:polyphosphate kinase complex"/>
    <property type="evidence" value="ECO:0007669"/>
    <property type="project" value="InterPro"/>
</dbReference>
<feature type="compositionally biased region" description="Basic and acidic residues" evidence="10">
    <location>
        <begin position="1"/>
        <end position="11"/>
    </location>
</feature>
<dbReference type="SUPFAM" id="SSF140356">
    <property type="entry name" value="PPK N-terminal domain-like"/>
    <property type="match status" value="1"/>
</dbReference>
<feature type="region of interest" description="Disordered" evidence="10">
    <location>
        <begin position="1"/>
        <end position="24"/>
    </location>
</feature>
<dbReference type="Gene3D" id="3.30.1840.10">
    <property type="entry name" value="Polyphosphate kinase middle domain"/>
    <property type="match status" value="1"/>
</dbReference>
<dbReference type="InterPro" id="IPR025200">
    <property type="entry name" value="PPK_C_dom2"/>
</dbReference>
<evidence type="ECO:0000256" key="6">
    <source>
        <dbReference type="ARBA" id="ARBA00022840"/>
    </source>
</evidence>
<evidence type="ECO:0000259" key="11">
    <source>
        <dbReference type="Pfam" id="PF02503"/>
    </source>
</evidence>
<accession>A0A6P1C7H8</accession>
<dbReference type="NCBIfam" id="TIGR03705">
    <property type="entry name" value="poly_P_kin"/>
    <property type="match status" value="1"/>
</dbReference>
<keyword evidence="3 8" id="KW-0479">Metal-binding</keyword>
<dbReference type="GO" id="GO:0005524">
    <property type="term" value="F:ATP binding"/>
    <property type="evidence" value="ECO:0007669"/>
    <property type="project" value="UniProtKB-KW"/>
</dbReference>
<evidence type="ECO:0000256" key="4">
    <source>
        <dbReference type="ARBA" id="ARBA00022741"/>
    </source>
</evidence>
<dbReference type="Proteomes" id="UP000526625">
    <property type="component" value="Unassembled WGS sequence"/>
</dbReference>
<evidence type="ECO:0000313" key="18">
    <source>
        <dbReference type="Proteomes" id="UP000526625"/>
    </source>
</evidence>
<feature type="domain" description="Polyphosphate kinase N-terminal" evidence="12">
    <location>
        <begin position="32"/>
        <end position="136"/>
    </location>
</feature>
<dbReference type="HAMAP" id="MF_00347">
    <property type="entry name" value="Polyphosphate_kinase"/>
    <property type="match status" value="1"/>
</dbReference>
<feature type="binding site" evidence="8">
    <location>
        <position position="583"/>
    </location>
    <ligand>
        <name>ATP</name>
        <dbReference type="ChEBI" id="CHEBI:30616"/>
    </ligand>
</feature>
<dbReference type="Gene3D" id="1.20.58.310">
    <property type="entry name" value="Polyphosphate kinase N-terminal domain"/>
    <property type="match status" value="1"/>
</dbReference>
<comment type="similarity">
    <text evidence="8 9">Belongs to the polyphosphate kinase 1 (PPK1) family.</text>
</comment>
<feature type="domain" description="Polyphosphate kinase middle" evidence="11">
    <location>
        <begin position="146"/>
        <end position="323"/>
    </location>
</feature>
<comment type="PTM">
    <text evidence="8 9">An intermediate of this reaction is the autophosphorylated ppk in which a phosphate is covalently linked to a histidine residue through a N-P bond.</text>
</comment>
<evidence type="ECO:0000256" key="5">
    <source>
        <dbReference type="ARBA" id="ARBA00022777"/>
    </source>
</evidence>
<evidence type="ECO:0000256" key="3">
    <source>
        <dbReference type="ARBA" id="ARBA00022723"/>
    </source>
</evidence>
<evidence type="ECO:0000256" key="1">
    <source>
        <dbReference type="ARBA" id="ARBA00022553"/>
    </source>
</evidence>
<keyword evidence="2 8" id="KW-0808">Transferase</keyword>
<dbReference type="EC" id="2.7.4.1" evidence="8 9"/>
<evidence type="ECO:0000256" key="9">
    <source>
        <dbReference type="RuleBase" id="RU003800"/>
    </source>
</evidence>
<dbReference type="Pfam" id="PF13090">
    <property type="entry name" value="PP_kinase_C"/>
    <property type="match status" value="1"/>
</dbReference>
<reference evidence="15 18" key="2">
    <citation type="submission" date="2020-08" db="EMBL/GenBank/DDBJ databases">
        <title>Genomic Encyclopedia of Type Strains, Phase IV (KMG-V): Genome sequencing to study the core and pangenomes of soil and plant-associated prokaryotes.</title>
        <authorList>
            <person name="Whitman W."/>
        </authorList>
    </citation>
    <scope>NUCLEOTIDE SEQUENCE [LARGE SCALE GENOMIC DNA]</scope>
    <source>
        <strain evidence="15 18">SEMIA 4059</strain>
    </source>
</reference>
<reference evidence="16 17" key="1">
    <citation type="submission" date="2020-02" db="EMBL/GenBank/DDBJ databases">
        <title>Draft genome sequence of Rhizobium tropici.</title>
        <authorList>
            <person name="Khayi S."/>
            <person name="Jemo M."/>
        </authorList>
    </citation>
    <scope>NUCLEOTIDE SEQUENCE [LARGE SCALE GENOMIC DNA]</scope>
    <source>
        <strain evidence="16 17">A12</strain>
    </source>
</reference>
<dbReference type="CDD" id="cd09165">
    <property type="entry name" value="PLDc_PaPPK1_C1_like"/>
    <property type="match status" value="1"/>
</dbReference>
<feature type="domain" description="Polyphosphate kinase C-terminal" evidence="13">
    <location>
        <begin position="523"/>
        <end position="700"/>
    </location>
</feature>
<dbReference type="PANTHER" id="PTHR30218:SF0">
    <property type="entry name" value="POLYPHOSPHATE KINASE"/>
    <property type="match status" value="1"/>
</dbReference>
<comment type="caution">
    <text evidence="16">The sequence shown here is derived from an EMBL/GenBank/DDBJ whole genome shotgun (WGS) entry which is preliminary data.</text>
</comment>
<sequence length="733" mass="83049">MDSALTEHQDANQENPEAAPPVSELMTSPERFINREFSWLQFNRRVLEETLNTAHPLLERVRFLSISAANLDEFFMVRVAGLEGQVRQKILVRTPDGKTPAEQLDDILREIDNLQMEQQASLAVLQQYLAKEDILIVRPAALSDADRQWLHTEFEQAIFPVLTPLSIDPAHPFPFIPNLGFSIALQLKSMNGREPMTALLRLPPALDRFVRLPDASNVIRYITLEDVVNIFIHRLYPGYEVQGSGTFRIIRDSDIEVEEEAEDLVRFFETALKRRRRGSVIRIETDSEMPLELRQFVVESLNVPGNRIAVLPGLLALNTLSEICKAPRDDLRFEPYNARFPERVREHAGDCFAAIREKDMVVHHPYESFDVVVQFLLQAARDPDVLAIKQTLYRTSNDSPIVRALIDAADLGKSVTALVELKARFDEEANIRWARDLERAGVQVVFGFIELKTHSKMSMVVRREDGKLRTYCHLGTGNYHPVTAKIYTDLSYFTCDPKIAHDMANIFNFITGYGEPEHDMKIAVSPYTLRPRILQHIEGEIEHARNGHPAAIWMKMNSLVDPDIIDALYRASNAGVEIDLVVRGICCLRPQVPGLSENIRVKSIIGRFLEHSRIFCFGNGQGLPSDKALVYIGSADMMPRNLDRRVETLVPLTNKTVHEQVLSQIMLGNIIDNQQSYEILPDGTSRRMEVRQGKEPFNAQQYFMTNPSLSGRGEALKSSAPKLIAGLLSGRNK</sequence>
<dbReference type="Pfam" id="PF13089">
    <property type="entry name" value="PP_kinase_N"/>
    <property type="match status" value="1"/>
</dbReference>
<name>A0A6P1C7H8_RHITR</name>
<evidence type="ECO:0000256" key="8">
    <source>
        <dbReference type="HAMAP-Rule" id="MF_00347"/>
    </source>
</evidence>
<evidence type="ECO:0000256" key="2">
    <source>
        <dbReference type="ARBA" id="ARBA00022679"/>
    </source>
</evidence>
<organism evidence="16 17">
    <name type="scientific">Rhizobium tropici</name>
    <dbReference type="NCBI Taxonomy" id="398"/>
    <lineage>
        <taxon>Bacteria</taxon>
        <taxon>Pseudomonadati</taxon>
        <taxon>Pseudomonadota</taxon>
        <taxon>Alphaproteobacteria</taxon>
        <taxon>Hyphomicrobiales</taxon>
        <taxon>Rhizobiaceae</taxon>
        <taxon>Rhizobium/Agrobacterium group</taxon>
        <taxon>Rhizobium</taxon>
    </lineage>
</organism>